<protein>
    <submittedName>
        <fullName evidence="1">Uncharacterized protein</fullName>
    </submittedName>
</protein>
<evidence type="ECO:0000313" key="2">
    <source>
        <dbReference type="Proteomes" id="UP000030960"/>
    </source>
</evidence>
<dbReference type="RefSeq" id="WP_139022630.1">
    <property type="nucleotide sequence ID" value="NZ_JSUQ01000013.1"/>
</dbReference>
<name>A0A0B3RV94_9RHOB</name>
<dbReference type="AlphaFoldDB" id="A0A0B3RV94"/>
<evidence type="ECO:0000313" key="1">
    <source>
        <dbReference type="EMBL" id="KHQ52022.1"/>
    </source>
</evidence>
<proteinExistence type="predicted"/>
<dbReference type="OrthoDB" id="5185616at2"/>
<accession>A0A0B3RV94</accession>
<gene>
    <name evidence="1" type="ORF">OA50_03429</name>
</gene>
<keyword evidence="2" id="KW-1185">Reference proteome</keyword>
<dbReference type="EMBL" id="JSUQ01000013">
    <property type="protein sequence ID" value="KHQ52022.1"/>
    <property type="molecule type" value="Genomic_DNA"/>
</dbReference>
<comment type="caution">
    <text evidence="1">The sequence shown here is derived from an EMBL/GenBank/DDBJ whole genome shotgun (WGS) entry which is preliminary data.</text>
</comment>
<reference evidence="1 2" key="1">
    <citation type="submission" date="2014-10" db="EMBL/GenBank/DDBJ databases">
        <title>Genome sequence of Ponticoccus sp. strain UMTAT08 isolated from clonal culture of toxic dinoflagellate Alexandrium tamiyavanichii.</title>
        <authorList>
            <person name="Gan H.Y."/>
            <person name="Muhd D.-D."/>
            <person name="Mohd Noor M.E."/>
            <person name="Yeong Y.S."/>
            <person name="Usup G."/>
        </authorList>
    </citation>
    <scope>NUCLEOTIDE SEQUENCE [LARGE SCALE GENOMIC DNA]</scope>
    <source>
        <strain evidence="1 2">UMTAT08</strain>
    </source>
</reference>
<dbReference type="Proteomes" id="UP000030960">
    <property type="component" value="Unassembled WGS sequence"/>
</dbReference>
<organism evidence="1 2">
    <name type="scientific">Mameliella alba</name>
    <dbReference type="NCBI Taxonomy" id="561184"/>
    <lineage>
        <taxon>Bacteria</taxon>
        <taxon>Pseudomonadati</taxon>
        <taxon>Pseudomonadota</taxon>
        <taxon>Alphaproteobacteria</taxon>
        <taxon>Rhodobacterales</taxon>
        <taxon>Roseobacteraceae</taxon>
        <taxon>Mameliella</taxon>
    </lineage>
</organism>
<sequence>MKLPQDPDLFLEYIYGPNVAGSAARPLILLEWIKALPNDAGPNFWRVVADVWSSCDLIPHIHFSVQLQRFRKDAPEIDLPAERVVFRGQDARQRLGLSWSLSREVAERFAKGHRGILNPEPAVFSMKIRREDVALSLSDRNEDEIVLFTMPHIRKNPTIEMIPYNCETAFAG</sequence>